<dbReference type="Gene3D" id="1.25.40.10">
    <property type="entry name" value="Tetratricopeptide repeat domain"/>
    <property type="match status" value="2"/>
</dbReference>
<accession>A0A813HKH1</accession>
<protein>
    <recommendedName>
        <fullName evidence="5">Pentacotripeptide-repeat region of PRORP domain-containing protein</fullName>
    </recommendedName>
</protein>
<proteinExistence type="predicted"/>
<comment type="caution">
    <text evidence="3">The sequence shown here is derived from an EMBL/GenBank/DDBJ whole genome shotgun (WGS) entry which is preliminary data.</text>
</comment>
<evidence type="ECO:0008006" key="5">
    <source>
        <dbReference type="Google" id="ProtNLM"/>
    </source>
</evidence>
<dbReference type="SUPFAM" id="SSF48452">
    <property type="entry name" value="TPR-like"/>
    <property type="match status" value="1"/>
</dbReference>
<dbReference type="NCBIfam" id="TIGR00756">
    <property type="entry name" value="PPR"/>
    <property type="match status" value="3"/>
</dbReference>
<feature type="non-terminal residue" evidence="3">
    <location>
        <position position="1"/>
    </location>
</feature>
<dbReference type="Pfam" id="PF01535">
    <property type="entry name" value="PPR"/>
    <property type="match status" value="2"/>
</dbReference>
<organism evidence="3 4">
    <name type="scientific">Polarella glacialis</name>
    <name type="common">Dinoflagellate</name>
    <dbReference type="NCBI Taxonomy" id="89957"/>
    <lineage>
        <taxon>Eukaryota</taxon>
        <taxon>Sar</taxon>
        <taxon>Alveolata</taxon>
        <taxon>Dinophyceae</taxon>
        <taxon>Suessiales</taxon>
        <taxon>Suessiaceae</taxon>
        <taxon>Polarella</taxon>
    </lineage>
</organism>
<evidence type="ECO:0000313" key="4">
    <source>
        <dbReference type="Proteomes" id="UP000626109"/>
    </source>
</evidence>
<dbReference type="Pfam" id="PF13041">
    <property type="entry name" value="PPR_2"/>
    <property type="match status" value="1"/>
</dbReference>
<gene>
    <name evidence="3" type="ORF">PGLA2088_LOCUS1737</name>
</gene>
<dbReference type="PROSITE" id="PS51375">
    <property type="entry name" value="PPR"/>
    <property type="match status" value="3"/>
</dbReference>
<dbReference type="InterPro" id="IPR011990">
    <property type="entry name" value="TPR-like_helical_dom_sf"/>
</dbReference>
<keyword evidence="1" id="KW-0677">Repeat</keyword>
<sequence length="217" mass="23870">MLDALAKSKAGKTGEAVEWFRKIEKAGLSPDVAAFSSMILCFAKAAQPEEAESWFREMQLSKAGLLPNTMCYNALIDAYGRAGRPDAAHTWLRKMQEAGVKSNVMTYTNLISAHARLAQVDEAVDCLDGMAQAKLRPNVLSYTSAIVACLRNKAGDAYPRVAELMRRMQRDGLKADKFLMDKMQRLLGSEKLDQLRAELGSLEVSGGNARKEASLEH</sequence>
<feature type="repeat" description="PPR" evidence="2">
    <location>
        <begin position="68"/>
        <end position="102"/>
    </location>
</feature>
<evidence type="ECO:0000256" key="1">
    <source>
        <dbReference type="ARBA" id="ARBA00022737"/>
    </source>
</evidence>
<dbReference type="InterPro" id="IPR002885">
    <property type="entry name" value="PPR_rpt"/>
</dbReference>
<name>A0A813HKH1_POLGL</name>
<dbReference type="PANTHER" id="PTHR47447">
    <property type="entry name" value="OS03G0856100 PROTEIN"/>
    <property type="match status" value="1"/>
</dbReference>
<dbReference type="PANTHER" id="PTHR47447:SF17">
    <property type="entry name" value="OS12G0638900 PROTEIN"/>
    <property type="match status" value="1"/>
</dbReference>
<feature type="repeat" description="PPR" evidence="2">
    <location>
        <begin position="31"/>
        <end position="65"/>
    </location>
</feature>
<evidence type="ECO:0000256" key="2">
    <source>
        <dbReference type="PROSITE-ProRule" id="PRU00708"/>
    </source>
</evidence>
<dbReference type="AlphaFoldDB" id="A0A813HKH1"/>
<reference evidence="3" key="1">
    <citation type="submission" date="2021-02" db="EMBL/GenBank/DDBJ databases">
        <authorList>
            <person name="Dougan E. K."/>
            <person name="Rhodes N."/>
            <person name="Thang M."/>
            <person name="Chan C."/>
        </authorList>
    </citation>
    <scope>NUCLEOTIDE SEQUENCE</scope>
</reference>
<feature type="repeat" description="PPR" evidence="2">
    <location>
        <begin position="103"/>
        <end position="137"/>
    </location>
</feature>
<dbReference type="EMBL" id="CAJNNW010001375">
    <property type="protein sequence ID" value="CAE8638036.1"/>
    <property type="molecule type" value="Genomic_DNA"/>
</dbReference>
<dbReference type="Proteomes" id="UP000626109">
    <property type="component" value="Unassembled WGS sequence"/>
</dbReference>
<evidence type="ECO:0000313" key="3">
    <source>
        <dbReference type="EMBL" id="CAE8638036.1"/>
    </source>
</evidence>